<dbReference type="KEGG" id="cvn:111122734"/>
<dbReference type="Proteomes" id="UP000694844">
    <property type="component" value="Chromosome 3"/>
</dbReference>
<organism evidence="1 2">
    <name type="scientific">Crassostrea virginica</name>
    <name type="common">Eastern oyster</name>
    <dbReference type="NCBI Taxonomy" id="6565"/>
    <lineage>
        <taxon>Eukaryota</taxon>
        <taxon>Metazoa</taxon>
        <taxon>Spiralia</taxon>
        <taxon>Lophotrochozoa</taxon>
        <taxon>Mollusca</taxon>
        <taxon>Bivalvia</taxon>
        <taxon>Autobranchia</taxon>
        <taxon>Pteriomorphia</taxon>
        <taxon>Ostreida</taxon>
        <taxon>Ostreoidea</taxon>
        <taxon>Ostreidae</taxon>
        <taxon>Crassostrea</taxon>
    </lineage>
</organism>
<dbReference type="RefSeq" id="XP_022320324.1">
    <property type="nucleotide sequence ID" value="XM_022464616.1"/>
</dbReference>
<protein>
    <submittedName>
        <fullName evidence="2">Uncharacterized protein LOC111122734</fullName>
    </submittedName>
</protein>
<dbReference type="GeneID" id="111122734"/>
<accession>A0A8B8CYL4</accession>
<evidence type="ECO:0000313" key="1">
    <source>
        <dbReference type="Proteomes" id="UP000694844"/>
    </source>
</evidence>
<dbReference type="SUPFAM" id="SSF101898">
    <property type="entry name" value="NHL repeat"/>
    <property type="match status" value="1"/>
</dbReference>
<dbReference type="OrthoDB" id="6137670at2759"/>
<proteinExistence type="predicted"/>
<sequence length="634" mass="71449">MTSTGDNESCSIHKMPLTRECASHKKRICSGCSVVEHRSCLQLQSSIPLQDFIETVSRVCEVLECHLYMLGKDKQTAENLVKERCRLYREMIDKMEQRSLQDIDNGYHKQASHLREYRTKFECFHNVHSDVKEAESTENDALRSCLTSKLAAMEKDPHISRLCEMADNFLQREAPAYLLKFKISETFEKAILQRGSIGKVATSCLIQSDNDSEKQKIIKDLNYSPRLPPTAPLQYDQMDLPTYEELIQDQEAMDTKQAAAVLVDSKVSIPAVNNPSPAFNDVRRQPMMALHQGVEAMALSGGKSVPLSGHQTPHPHHPYRQYPQDPYEGMSLGRSEFIHPYQQGIVRQQQTQDNLTSFMSAPSGPPKELKILSNIHPRYINEVETATISGISFLDNGCIVLSDKANCTVKIYDDVNVLLNHRKLEHKPYGVTQAPSGDIAVAVPKEHSVIMLSPHDLSTVPNARINNYKGKCFGLTSTQTHIFVIWTDEDAKESIALYNENYTEIRKINLSVERTVAVNPSTQDVFYRVLNFGSDQIKCINPFSSTKTKWKVKVPARTSSIEGMGVLKSGILLSTPTAVQFLDFDSLRFTQIMKLKHGSHLAINRDRTKVALVIQESISLNEKDDVVGIYDLVY</sequence>
<dbReference type="SUPFAM" id="SSF57845">
    <property type="entry name" value="B-box zinc-binding domain"/>
    <property type="match status" value="1"/>
</dbReference>
<gene>
    <name evidence="2" type="primary">LOC111122734</name>
</gene>
<evidence type="ECO:0000313" key="2">
    <source>
        <dbReference type="RefSeq" id="XP_022320324.1"/>
    </source>
</evidence>
<reference evidence="2" key="1">
    <citation type="submission" date="2025-08" db="UniProtKB">
        <authorList>
            <consortium name="RefSeq"/>
        </authorList>
    </citation>
    <scope>IDENTIFICATION</scope>
    <source>
        <tissue evidence="2">Whole sample</tissue>
    </source>
</reference>
<keyword evidence="1" id="KW-1185">Reference proteome</keyword>
<dbReference type="AlphaFoldDB" id="A0A8B8CYL4"/>
<name>A0A8B8CYL4_CRAVI</name>